<gene>
    <name evidence="10" type="ORF">PS652_00342</name>
    <name evidence="9" type="ORF">PS652_02232</name>
</gene>
<feature type="transmembrane region" description="Helical" evidence="7">
    <location>
        <begin position="35"/>
        <end position="56"/>
    </location>
</feature>
<dbReference type="Pfam" id="PF02163">
    <property type="entry name" value="Peptidase_M50"/>
    <property type="match status" value="1"/>
</dbReference>
<organism evidence="10">
    <name type="scientific">Pseudomonas fluorescens</name>
    <dbReference type="NCBI Taxonomy" id="294"/>
    <lineage>
        <taxon>Bacteria</taxon>
        <taxon>Pseudomonadati</taxon>
        <taxon>Pseudomonadota</taxon>
        <taxon>Gammaproteobacteria</taxon>
        <taxon>Pseudomonadales</taxon>
        <taxon>Pseudomonadaceae</taxon>
        <taxon>Pseudomonas</taxon>
    </lineage>
</organism>
<accession>A0A5E6PGG1</accession>
<evidence type="ECO:0000256" key="6">
    <source>
        <dbReference type="ARBA" id="ARBA00023136"/>
    </source>
</evidence>
<evidence type="ECO:0000313" key="10">
    <source>
        <dbReference type="EMBL" id="VVM42553.1"/>
    </source>
</evidence>
<sequence>MLFRGIYRLLVLLQLVIGIAGFLLSALILGERINVGLQPFSAMFMAFILGVVSLCVHEGGHYLGAKWTGMTVLSMRVLAWEIQPLQRGWKARWSRRAKGQPLAGYVIAVHPPRQPLRRAMLVFTLMGPLLNLLVAGLCLALFALLGGEFAALVLALGVSNLATGLANLVPTVAPGRVSDGAGFLAWLCKPDERGQALANARLMALGVAGTQAEDLPSADLEALSAQSMPAPLSALGYRLCTRQNKADWAGAVALGDELEAMLATHPLVLKPYMVLLSILRAELAFSRAMLERDARELSDYLFNEEIDWYAPSFRPRCLALRAAVAGDASQVTLCMEQAVHLARNSQDRSLGPREERLAGYIQALLTAPASSAALPDPVSRAAAVTGSN</sequence>
<feature type="transmembrane region" description="Helical" evidence="7">
    <location>
        <begin position="7"/>
        <end position="29"/>
    </location>
</feature>
<evidence type="ECO:0000256" key="2">
    <source>
        <dbReference type="ARBA" id="ARBA00004141"/>
    </source>
</evidence>
<dbReference type="InterPro" id="IPR008915">
    <property type="entry name" value="Peptidase_M50"/>
</dbReference>
<dbReference type="RefSeq" id="WP_095162805.1">
    <property type="nucleotide sequence ID" value="NZ_OZ024668.1"/>
</dbReference>
<protein>
    <recommendedName>
        <fullName evidence="8">Peptidase M50 domain-containing protein</fullName>
    </recommendedName>
</protein>
<dbReference type="Proteomes" id="UP000326595">
    <property type="component" value="Chromosome"/>
</dbReference>
<evidence type="ECO:0000256" key="4">
    <source>
        <dbReference type="ARBA" id="ARBA00022692"/>
    </source>
</evidence>
<keyword evidence="5 7" id="KW-1133">Transmembrane helix</keyword>
<dbReference type="EMBL" id="CABVHG010000002">
    <property type="protein sequence ID" value="VVM42553.1"/>
    <property type="molecule type" value="Genomic_DNA"/>
</dbReference>
<dbReference type="GO" id="GO:0016020">
    <property type="term" value="C:membrane"/>
    <property type="evidence" value="ECO:0007669"/>
    <property type="project" value="UniProtKB-SubCell"/>
</dbReference>
<evidence type="ECO:0000259" key="8">
    <source>
        <dbReference type="Pfam" id="PF02163"/>
    </source>
</evidence>
<feature type="domain" description="Peptidase M50" evidence="8">
    <location>
        <begin position="51"/>
        <end position="199"/>
    </location>
</feature>
<dbReference type="AlphaFoldDB" id="A0A5E6PGG1"/>
<keyword evidence="6 7" id="KW-0472">Membrane</keyword>
<comment type="cofactor">
    <cofactor evidence="1">
        <name>Zn(2+)</name>
        <dbReference type="ChEBI" id="CHEBI:29105"/>
    </cofactor>
</comment>
<reference evidence="10" key="1">
    <citation type="submission" date="2019-09" db="EMBL/GenBank/DDBJ databases">
        <authorList>
            <person name="Chandra G."/>
            <person name="Truman W A."/>
        </authorList>
    </citation>
    <scope>NUCLEOTIDE SEQUENCE [LARGE SCALE GENOMIC DNA]</scope>
    <source>
        <strain evidence="10">PS652</strain>
    </source>
</reference>
<evidence type="ECO:0000256" key="7">
    <source>
        <dbReference type="SAM" id="Phobius"/>
    </source>
</evidence>
<dbReference type="EMBL" id="OZ024668">
    <property type="protein sequence ID" value="CAK9889403.1"/>
    <property type="molecule type" value="Genomic_DNA"/>
</dbReference>
<feature type="transmembrane region" description="Helical" evidence="7">
    <location>
        <begin position="120"/>
        <end position="143"/>
    </location>
</feature>
<evidence type="ECO:0000313" key="11">
    <source>
        <dbReference type="Proteomes" id="UP000326595"/>
    </source>
</evidence>
<evidence type="ECO:0000313" key="9">
    <source>
        <dbReference type="EMBL" id="CAK9889403.1"/>
    </source>
</evidence>
<evidence type="ECO:0000256" key="1">
    <source>
        <dbReference type="ARBA" id="ARBA00001947"/>
    </source>
</evidence>
<comment type="subcellular location">
    <subcellularLocation>
        <location evidence="2">Membrane</location>
        <topology evidence="2">Multi-pass membrane protein</topology>
    </subcellularLocation>
</comment>
<keyword evidence="4 7" id="KW-0812">Transmembrane</keyword>
<comment type="similarity">
    <text evidence="3">Belongs to the peptidase M50B family.</text>
</comment>
<dbReference type="CDD" id="cd05709">
    <property type="entry name" value="S2P-M50"/>
    <property type="match status" value="1"/>
</dbReference>
<proteinExistence type="inferred from homology"/>
<dbReference type="GO" id="GO:0006508">
    <property type="term" value="P:proteolysis"/>
    <property type="evidence" value="ECO:0007669"/>
    <property type="project" value="InterPro"/>
</dbReference>
<evidence type="ECO:0000256" key="5">
    <source>
        <dbReference type="ARBA" id="ARBA00022989"/>
    </source>
</evidence>
<reference evidence="9 11" key="2">
    <citation type="submission" date="2024-03" db="EMBL/GenBank/DDBJ databases">
        <authorList>
            <person name="Alaster D. Moffat"/>
            <person name="Govind Chandra"/>
            <person name="Andrew W. Truman"/>
        </authorList>
    </citation>
    <scope>NUCLEOTIDE SEQUENCE [LARGE SCALE GENOMIC DNA]</scope>
    <source>
        <strain evidence="9">PS652</strain>
    </source>
</reference>
<evidence type="ECO:0000256" key="3">
    <source>
        <dbReference type="ARBA" id="ARBA00007931"/>
    </source>
</evidence>
<name>A0A5E6PGG1_PSEFL</name>